<evidence type="ECO:0008006" key="4">
    <source>
        <dbReference type="Google" id="ProtNLM"/>
    </source>
</evidence>
<dbReference type="AlphaFoldDB" id="A0A7S4PTM1"/>
<protein>
    <recommendedName>
        <fullName evidence="4">GH18 domain-containing protein</fullName>
    </recommendedName>
</protein>
<name>A0A7S4PTM1_9DINO</name>
<feature type="chain" id="PRO_5030907069" description="GH18 domain-containing protein" evidence="2">
    <location>
        <begin position="21"/>
        <end position="392"/>
    </location>
</feature>
<accession>A0A7S4PTM1</accession>
<dbReference type="EMBL" id="HBNR01002801">
    <property type="protein sequence ID" value="CAE4562352.1"/>
    <property type="molecule type" value="Transcribed_RNA"/>
</dbReference>
<evidence type="ECO:0000313" key="3">
    <source>
        <dbReference type="EMBL" id="CAE4562352.1"/>
    </source>
</evidence>
<reference evidence="3" key="1">
    <citation type="submission" date="2021-01" db="EMBL/GenBank/DDBJ databases">
        <authorList>
            <person name="Corre E."/>
            <person name="Pelletier E."/>
            <person name="Niang G."/>
            <person name="Scheremetjew M."/>
            <person name="Finn R."/>
            <person name="Kale V."/>
            <person name="Holt S."/>
            <person name="Cochrane G."/>
            <person name="Meng A."/>
            <person name="Brown T."/>
            <person name="Cohen L."/>
        </authorList>
    </citation>
    <scope>NUCLEOTIDE SEQUENCE</scope>
    <source>
        <strain evidence="3">CCMP3105</strain>
    </source>
</reference>
<proteinExistence type="predicted"/>
<keyword evidence="2" id="KW-0732">Signal</keyword>
<evidence type="ECO:0000256" key="1">
    <source>
        <dbReference type="SAM" id="MobiDB-lite"/>
    </source>
</evidence>
<feature type="signal peptide" evidence="2">
    <location>
        <begin position="1"/>
        <end position="20"/>
    </location>
</feature>
<sequence>MTALLLQIFLLCSSAAVARATEETAATCDSTGNAECSRQHALRQDVGEGGEGTSWLSMKAFGVQREQKGSEGQRDHKDNQQDEHQVEDYNCMTEPEDFKTEWDRLPYIPRDPRCVCSSLWGSIFNCADSKLYGDKAEKAWIFGKADLEQLLWIQKNYGRTGAKVSSAAFVLVGFGPPALDDPLDGLCLAVFKLPPPAIAVSHGTLPQIPTWTWWFYTLSLYLFNIPYETQRLITVAYSRTGPATNVLDVFQTVTGCDKDSIQAGGFDDCNPSALRVKDALAPYQQQGLKCVKVFFDMPGNRWTLDDPAAVRMMLWQCYDVNPFNTGVGLGWNSYPNPLVCKPPDQQTNSDHYTGEEYVISNVPTKTLPKFLPIKLSAVTAQQNSGYTTNGYC</sequence>
<feature type="region of interest" description="Disordered" evidence="1">
    <location>
        <begin position="66"/>
        <end position="87"/>
    </location>
</feature>
<evidence type="ECO:0000256" key="2">
    <source>
        <dbReference type="SAM" id="SignalP"/>
    </source>
</evidence>
<organism evidence="3">
    <name type="scientific">Alexandrium monilatum</name>
    <dbReference type="NCBI Taxonomy" id="311494"/>
    <lineage>
        <taxon>Eukaryota</taxon>
        <taxon>Sar</taxon>
        <taxon>Alveolata</taxon>
        <taxon>Dinophyceae</taxon>
        <taxon>Gonyaulacales</taxon>
        <taxon>Pyrocystaceae</taxon>
        <taxon>Alexandrium</taxon>
    </lineage>
</organism>
<gene>
    <name evidence="3" type="ORF">AMON00008_LOCUS1971</name>
</gene>